<dbReference type="PANTHER" id="PTHR32063:SF33">
    <property type="entry name" value="RND SUPERFAMILY EFFLUX PUMP PERMEASE COMPONENT"/>
    <property type="match status" value="1"/>
</dbReference>
<gene>
    <name evidence="2" type="ORF">LCGC14_0441010</name>
</gene>
<feature type="transmembrane region" description="Helical" evidence="1">
    <location>
        <begin position="386"/>
        <end position="405"/>
    </location>
</feature>
<dbReference type="AlphaFoldDB" id="A0A0F9SRE5"/>
<dbReference type="SUPFAM" id="SSF82693">
    <property type="entry name" value="Multidrug efflux transporter AcrB pore domain, PN1, PN2, PC1 and PC2 subdomains"/>
    <property type="match status" value="1"/>
</dbReference>
<feature type="transmembrane region" description="Helical" evidence="1">
    <location>
        <begin position="871"/>
        <end position="888"/>
    </location>
</feature>
<dbReference type="SUPFAM" id="SSF82714">
    <property type="entry name" value="Multidrug efflux transporter AcrB TolC docking domain, DN and DC subdomains"/>
    <property type="match status" value="2"/>
</dbReference>
<dbReference type="SUPFAM" id="SSF82866">
    <property type="entry name" value="Multidrug efflux transporter AcrB transmembrane domain"/>
    <property type="match status" value="2"/>
</dbReference>
<sequence length="1049" mass="115187">MNNPPRDFIGIFAQHKVAANLLMIIMIIAGLVSLSRLNTQFFPTFALDVVTISIEWRGASAEDVEDSITSRIEQELRAVDYVDKMTSTSAYGMSVVTLEFVEGTDMGRALDQVKDQVDQLRNLPSDSEIPKVSLVTHYENVASLMVTTDGRLEELRYLVHEIEHDLLDRGISRISITGLPEEEIAIQLTTKQLESMGMSLDDVGQRVSELSRDLPAGEIGNDDTAKQLRSLDKRRDAQGFSQLPIQTDYSGRLLLLDDVAEVERRPRRKQVSVFYQGKTAVEIALQRTENGDSLASAKILDKWLADNESQLPKGVSVKIYDASWELIKERMDLLVNNGLGGLVLVIAILFLFLQGRVAFWVAVGIPVSFMATLMIMYLFGGSINMISLFGLIMALGIIVDDAIVVGEDALSHYQSGENSLTAAEGGARRMLAPVISSSLTTIASFLPLMMIGGTMGNILFDIPFVVICVIIASLFESFLILPGHLRHAFHQIHHAKPPPFRLWLDNKFNYLRDDLFKPVVIAVVKYRWLTISATFGLFIVCIGLLAGGRLHFTFFPSPEGTSITANARFTAGTPPQKVSEFLEELNQKLDITTQELGSDLVAMAITRLGTASSAGGSSDQTGERFGSIQLELISPDHRSVRNKEFIDTWRKKVVLPAGVESFTISERRTGPPGSDLDIRLSGASAETLKEAGHELAEALKQFTGVSAIEDDMPYGQEQLIYRIKGQGEVLGLTVDNVGRQLRAAFDGQLVQIFQDGDDEVEVRVMLPDAERDTMATLENFMVRLPQGGSAPLSSVVEFEARRGFDVLRHTDSKLAIHVTATVDASVNNSNEILATLDKNLIPDLTSRYGVTIGFEGRAEEQAETIGDMQQGLLLAFTLIYLILAWVFSSYGWPLVVMMAIPFGLIGALFGHWVMGIDLTILSLFGIFGLSGIVVNDSIILVTFFKHQREAGVETTEAIVNAATQRLRAVLLTSLTTIAGLTPLLFETSVQAQFLIPMAVSISFGLMFATVLVLLVIPALLSVHESVVGRFSRQKVAVSVDNNTIRLPKE</sequence>
<reference evidence="2" key="1">
    <citation type="journal article" date="2015" name="Nature">
        <title>Complex archaea that bridge the gap between prokaryotes and eukaryotes.</title>
        <authorList>
            <person name="Spang A."/>
            <person name="Saw J.H."/>
            <person name="Jorgensen S.L."/>
            <person name="Zaremba-Niedzwiedzka K."/>
            <person name="Martijn J."/>
            <person name="Lind A.E."/>
            <person name="van Eijk R."/>
            <person name="Schleper C."/>
            <person name="Guy L."/>
            <person name="Ettema T.J."/>
        </authorList>
    </citation>
    <scope>NUCLEOTIDE SEQUENCE</scope>
</reference>
<dbReference type="Gene3D" id="3.30.70.1440">
    <property type="entry name" value="Multidrug efflux transporter AcrB pore domain"/>
    <property type="match status" value="1"/>
</dbReference>
<dbReference type="InterPro" id="IPR027463">
    <property type="entry name" value="AcrB_DN_DC_subdom"/>
</dbReference>
<evidence type="ECO:0008006" key="3">
    <source>
        <dbReference type="Google" id="ProtNLM"/>
    </source>
</evidence>
<feature type="transmembrane region" description="Helical" evidence="1">
    <location>
        <begin position="894"/>
        <end position="913"/>
    </location>
</feature>
<dbReference type="Gene3D" id="3.30.70.1430">
    <property type="entry name" value="Multidrug efflux transporter AcrB pore domain"/>
    <property type="match status" value="2"/>
</dbReference>
<feature type="transmembrane region" description="Helical" evidence="1">
    <location>
        <begin position="359"/>
        <end position="379"/>
    </location>
</feature>
<organism evidence="2">
    <name type="scientific">marine sediment metagenome</name>
    <dbReference type="NCBI Taxonomy" id="412755"/>
    <lineage>
        <taxon>unclassified sequences</taxon>
        <taxon>metagenomes</taxon>
        <taxon>ecological metagenomes</taxon>
    </lineage>
</organism>
<keyword evidence="1" id="KW-1133">Transmembrane helix</keyword>
<name>A0A0F9SRE5_9ZZZZ</name>
<accession>A0A0F9SRE5</accession>
<dbReference type="InterPro" id="IPR001036">
    <property type="entry name" value="Acrflvin-R"/>
</dbReference>
<evidence type="ECO:0000313" key="2">
    <source>
        <dbReference type="EMBL" id="KKN69464.1"/>
    </source>
</evidence>
<keyword evidence="1" id="KW-0812">Transmembrane</keyword>
<evidence type="ECO:0000256" key="1">
    <source>
        <dbReference type="SAM" id="Phobius"/>
    </source>
</evidence>
<feature type="transmembrane region" description="Helical" evidence="1">
    <location>
        <begin position="964"/>
        <end position="985"/>
    </location>
</feature>
<feature type="transmembrane region" description="Helical" evidence="1">
    <location>
        <begin position="997"/>
        <end position="1020"/>
    </location>
</feature>
<feature type="transmembrane region" description="Helical" evidence="1">
    <location>
        <begin position="526"/>
        <end position="546"/>
    </location>
</feature>
<feature type="transmembrane region" description="Helical" evidence="1">
    <location>
        <begin position="458"/>
        <end position="481"/>
    </location>
</feature>
<comment type="caution">
    <text evidence="2">The sequence shown here is derived from an EMBL/GenBank/DDBJ whole genome shotgun (WGS) entry which is preliminary data.</text>
</comment>
<dbReference type="PRINTS" id="PR00702">
    <property type="entry name" value="ACRIFLAVINRP"/>
</dbReference>
<dbReference type="Gene3D" id="1.20.1640.10">
    <property type="entry name" value="Multidrug efflux transporter AcrB transmembrane domain"/>
    <property type="match status" value="2"/>
</dbReference>
<keyword evidence="1" id="KW-0472">Membrane</keyword>
<proteinExistence type="predicted"/>
<feature type="transmembrane region" description="Helical" evidence="1">
    <location>
        <begin position="333"/>
        <end position="353"/>
    </location>
</feature>
<dbReference type="GO" id="GO:0005886">
    <property type="term" value="C:plasma membrane"/>
    <property type="evidence" value="ECO:0007669"/>
    <property type="project" value="TreeGrafter"/>
</dbReference>
<dbReference type="GO" id="GO:0042910">
    <property type="term" value="F:xenobiotic transmembrane transporter activity"/>
    <property type="evidence" value="ECO:0007669"/>
    <property type="project" value="TreeGrafter"/>
</dbReference>
<dbReference type="Gene3D" id="3.30.2090.10">
    <property type="entry name" value="Multidrug efflux transporter AcrB TolC docking domain, DN and DC subdomains"/>
    <property type="match status" value="2"/>
</dbReference>
<dbReference type="Gene3D" id="3.30.70.1320">
    <property type="entry name" value="Multidrug efflux transporter AcrB pore domain like"/>
    <property type="match status" value="1"/>
</dbReference>
<dbReference type="EMBL" id="LAZR01000426">
    <property type="protein sequence ID" value="KKN69464.1"/>
    <property type="molecule type" value="Genomic_DNA"/>
</dbReference>
<dbReference type="Pfam" id="PF00873">
    <property type="entry name" value="ACR_tran"/>
    <property type="match status" value="1"/>
</dbReference>
<feature type="transmembrane region" description="Helical" evidence="1">
    <location>
        <begin position="920"/>
        <end position="944"/>
    </location>
</feature>
<protein>
    <recommendedName>
        <fullName evidence="3">Acriflavin resistance protein</fullName>
    </recommendedName>
</protein>
<dbReference type="PANTHER" id="PTHR32063">
    <property type="match status" value="1"/>
</dbReference>
<feature type="transmembrane region" description="Helical" evidence="1">
    <location>
        <begin position="12"/>
        <end position="34"/>
    </location>
</feature>